<keyword evidence="3" id="KW-1185">Reference proteome</keyword>
<name>A0ABD0S147_CIRMR</name>
<feature type="non-terminal residue" evidence="2">
    <location>
        <position position="55"/>
    </location>
</feature>
<evidence type="ECO:0000313" key="3">
    <source>
        <dbReference type="Proteomes" id="UP001529510"/>
    </source>
</evidence>
<evidence type="ECO:0000313" key="2">
    <source>
        <dbReference type="EMBL" id="KAL0203225.1"/>
    </source>
</evidence>
<feature type="non-terminal residue" evidence="2">
    <location>
        <position position="1"/>
    </location>
</feature>
<organism evidence="2 3">
    <name type="scientific">Cirrhinus mrigala</name>
    <name type="common">Mrigala</name>
    <dbReference type="NCBI Taxonomy" id="683832"/>
    <lineage>
        <taxon>Eukaryota</taxon>
        <taxon>Metazoa</taxon>
        <taxon>Chordata</taxon>
        <taxon>Craniata</taxon>
        <taxon>Vertebrata</taxon>
        <taxon>Euteleostomi</taxon>
        <taxon>Actinopterygii</taxon>
        <taxon>Neopterygii</taxon>
        <taxon>Teleostei</taxon>
        <taxon>Ostariophysi</taxon>
        <taxon>Cypriniformes</taxon>
        <taxon>Cyprinidae</taxon>
        <taxon>Labeoninae</taxon>
        <taxon>Labeonini</taxon>
        <taxon>Cirrhinus</taxon>
    </lineage>
</organism>
<reference evidence="2 3" key="1">
    <citation type="submission" date="2024-05" db="EMBL/GenBank/DDBJ databases">
        <title>Genome sequencing and assembly of Indian major carp, Cirrhinus mrigala (Hamilton, 1822).</title>
        <authorList>
            <person name="Mohindra V."/>
            <person name="Chowdhury L.M."/>
            <person name="Lal K."/>
            <person name="Jena J.K."/>
        </authorList>
    </citation>
    <scope>NUCLEOTIDE SEQUENCE [LARGE SCALE GENOMIC DNA]</scope>
    <source>
        <strain evidence="2">CM1030</strain>
        <tissue evidence="2">Blood</tissue>
    </source>
</reference>
<sequence length="55" mass="5868">WDYGLEARVRDAVAIIAMATSTMMLDRGPHTLLKSGCHGAPDKKGSKSGNPNEVL</sequence>
<comment type="caution">
    <text evidence="2">The sequence shown here is derived from an EMBL/GenBank/DDBJ whole genome shotgun (WGS) entry which is preliminary data.</text>
</comment>
<accession>A0ABD0S147</accession>
<dbReference type="Gene3D" id="3.40.50.2300">
    <property type="match status" value="1"/>
</dbReference>
<proteinExistence type="predicted"/>
<dbReference type="AlphaFoldDB" id="A0ABD0S147"/>
<feature type="region of interest" description="Disordered" evidence="1">
    <location>
        <begin position="32"/>
        <end position="55"/>
    </location>
</feature>
<protein>
    <submittedName>
        <fullName evidence="2">Uncharacterized protein</fullName>
    </submittedName>
</protein>
<evidence type="ECO:0000256" key="1">
    <source>
        <dbReference type="SAM" id="MobiDB-lite"/>
    </source>
</evidence>
<dbReference type="Proteomes" id="UP001529510">
    <property type="component" value="Unassembled WGS sequence"/>
</dbReference>
<dbReference type="EMBL" id="JAMKFB020000001">
    <property type="protein sequence ID" value="KAL0203225.1"/>
    <property type="molecule type" value="Genomic_DNA"/>
</dbReference>
<gene>
    <name evidence="2" type="ORF">M9458_001243</name>
</gene>